<dbReference type="PANTHER" id="PTHR30636">
    <property type="entry name" value="UPF0701 PROTEIN YICC"/>
    <property type="match status" value="1"/>
</dbReference>
<dbReference type="NCBIfam" id="TIGR00255">
    <property type="entry name" value="YicC/YloC family endoribonuclease"/>
    <property type="match status" value="1"/>
</dbReference>
<comment type="caution">
    <text evidence="9">The sequence shown here is derived from an EMBL/GenBank/DDBJ whole genome shotgun (WGS) entry which is preliminary data.</text>
</comment>
<evidence type="ECO:0000256" key="5">
    <source>
        <dbReference type="ARBA" id="ARBA00035648"/>
    </source>
</evidence>
<proteinExistence type="inferred from homology"/>
<evidence type="ECO:0000259" key="8">
    <source>
        <dbReference type="Pfam" id="PF08340"/>
    </source>
</evidence>
<keyword evidence="6" id="KW-0175">Coiled coil</keyword>
<keyword evidence="3" id="KW-0255">Endonuclease</keyword>
<dbReference type="Pfam" id="PF08340">
    <property type="entry name" value="YicC-like_C"/>
    <property type="match status" value="1"/>
</dbReference>
<feature type="domain" description="Endoribonuclease YicC-like C-terminal" evidence="8">
    <location>
        <begin position="173"/>
        <end position="293"/>
    </location>
</feature>
<evidence type="ECO:0000256" key="6">
    <source>
        <dbReference type="SAM" id="Coils"/>
    </source>
</evidence>
<accession>A0A844GLZ4</accession>
<name>A0A844GLZ4_9FIRM</name>
<evidence type="ECO:0000313" key="9">
    <source>
        <dbReference type="EMBL" id="MTD60825.1"/>
    </source>
</evidence>
<evidence type="ECO:0000256" key="3">
    <source>
        <dbReference type="ARBA" id="ARBA00022759"/>
    </source>
</evidence>
<dbReference type="Proteomes" id="UP000437824">
    <property type="component" value="Unassembled WGS sequence"/>
</dbReference>
<evidence type="ECO:0000256" key="2">
    <source>
        <dbReference type="ARBA" id="ARBA00022722"/>
    </source>
</evidence>
<comment type="similarity">
    <text evidence="5">Belongs to the YicC/YloC family.</text>
</comment>
<feature type="domain" description="Endoribonuclease YicC-like N-terminal" evidence="7">
    <location>
        <begin position="2"/>
        <end position="156"/>
    </location>
</feature>
<dbReference type="AlphaFoldDB" id="A0A844GLZ4"/>
<sequence>MIKSMTGFGRAEVVTDERKITIELKSVNHRYLDLSIKMPKKLSFLEGAIRNLMKTYIQRGKVDVYITCEDYTMNNGALKYNKELAGEYLTYLRQIQQDFGLDFDIKVSTLSRYPEVFVMEEQSVDEEALWNYLEPPLREACEKFVQTRIQEGRNLEKDLAEKLDGLEEKVLKVEERAPEVVSAYRAKLEAKVAELLEDTQIDENRIASEVILYSDKICNDEETVRLHSHIKNMKKMITTEKDGVGRKLDFMAQEMNREANTILSKSNDLETSDIAIDLKTEIEKIREQIQNVE</sequence>
<evidence type="ECO:0000256" key="4">
    <source>
        <dbReference type="ARBA" id="ARBA00022801"/>
    </source>
</evidence>
<organism evidence="9 10">
    <name type="scientific">Blautia luti DSM 14534 = JCM 17040</name>
    <dbReference type="NCBI Taxonomy" id="649762"/>
    <lineage>
        <taxon>Bacteria</taxon>
        <taxon>Bacillati</taxon>
        <taxon>Bacillota</taxon>
        <taxon>Clostridia</taxon>
        <taxon>Lachnospirales</taxon>
        <taxon>Lachnospiraceae</taxon>
        <taxon>Blautia</taxon>
    </lineage>
</organism>
<dbReference type="EMBL" id="WMBC01000003">
    <property type="protein sequence ID" value="MTD60825.1"/>
    <property type="molecule type" value="Genomic_DNA"/>
</dbReference>
<keyword evidence="4" id="KW-0378">Hydrolase</keyword>
<dbReference type="InterPro" id="IPR013551">
    <property type="entry name" value="YicC-like_C"/>
</dbReference>
<dbReference type="Pfam" id="PF03755">
    <property type="entry name" value="YicC-like_N"/>
    <property type="match status" value="1"/>
</dbReference>
<dbReference type="RefSeq" id="WP_118509060.1">
    <property type="nucleotide sequence ID" value="NZ_WMBC01000003.1"/>
</dbReference>
<gene>
    <name evidence="9" type="ORF">GKZ57_05965</name>
</gene>
<evidence type="ECO:0000256" key="1">
    <source>
        <dbReference type="ARBA" id="ARBA00001968"/>
    </source>
</evidence>
<comment type="cofactor">
    <cofactor evidence="1">
        <name>a divalent metal cation</name>
        <dbReference type="ChEBI" id="CHEBI:60240"/>
    </cofactor>
</comment>
<evidence type="ECO:0000313" key="10">
    <source>
        <dbReference type="Proteomes" id="UP000437824"/>
    </source>
</evidence>
<dbReference type="PANTHER" id="PTHR30636:SF3">
    <property type="entry name" value="UPF0701 PROTEIN YICC"/>
    <property type="match status" value="1"/>
</dbReference>
<reference evidence="9 10" key="1">
    <citation type="submission" date="2019-11" db="EMBL/GenBank/DDBJ databases">
        <title>Draft genome sequence of Blautia luti DSM 14534T, isolated from human stool.</title>
        <authorList>
            <person name="Ortiz R."/>
            <person name="Melis-Arcos F."/>
            <person name="Covarrubias P."/>
            <person name="Cardenas J.P."/>
            <person name="Perez-Donoso J."/>
            <person name="Almonacid D."/>
        </authorList>
    </citation>
    <scope>NUCLEOTIDE SEQUENCE [LARGE SCALE GENOMIC DNA]</scope>
    <source>
        <strain evidence="9 10">DSM 14534</strain>
    </source>
</reference>
<protein>
    <submittedName>
        <fullName evidence="9">YicC family protein</fullName>
    </submittedName>
</protein>
<dbReference type="GO" id="GO:0004521">
    <property type="term" value="F:RNA endonuclease activity"/>
    <property type="evidence" value="ECO:0007669"/>
    <property type="project" value="InterPro"/>
</dbReference>
<dbReference type="GO" id="GO:0016787">
    <property type="term" value="F:hydrolase activity"/>
    <property type="evidence" value="ECO:0007669"/>
    <property type="project" value="UniProtKB-KW"/>
</dbReference>
<evidence type="ECO:0000259" key="7">
    <source>
        <dbReference type="Pfam" id="PF03755"/>
    </source>
</evidence>
<dbReference type="InterPro" id="IPR013527">
    <property type="entry name" value="YicC-like_N"/>
</dbReference>
<feature type="coiled-coil region" evidence="6">
    <location>
        <begin position="149"/>
        <end position="205"/>
    </location>
</feature>
<keyword evidence="2" id="KW-0540">Nuclease</keyword>
<dbReference type="InterPro" id="IPR005229">
    <property type="entry name" value="YicC/YloC-like"/>
</dbReference>